<dbReference type="OrthoDB" id="97518at2759"/>
<evidence type="ECO:0000313" key="2">
    <source>
        <dbReference type="EMBL" id="KAF2434853.1"/>
    </source>
</evidence>
<feature type="non-terminal residue" evidence="2">
    <location>
        <position position="1"/>
    </location>
</feature>
<dbReference type="Proteomes" id="UP000800235">
    <property type="component" value="Unassembled WGS sequence"/>
</dbReference>
<protein>
    <submittedName>
        <fullName evidence="2">Uncharacterized protein</fullName>
    </submittedName>
</protein>
<dbReference type="InterPro" id="IPR007612">
    <property type="entry name" value="LOR"/>
</dbReference>
<comment type="similarity">
    <text evidence="1">Belongs to the LOR family.</text>
</comment>
<dbReference type="PANTHER" id="PTHR31087">
    <property type="match status" value="1"/>
</dbReference>
<dbReference type="EMBL" id="MU007015">
    <property type="protein sequence ID" value="KAF2434853.1"/>
    <property type="molecule type" value="Genomic_DNA"/>
</dbReference>
<dbReference type="InterPro" id="IPR025659">
    <property type="entry name" value="Tubby-like_C"/>
</dbReference>
<dbReference type="SUPFAM" id="SSF54518">
    <property type="entry name" value="Tubby C-terminal domain-like"/>
    <property type="match status" value="1"/>
</dbReference>
<dbReference type="Pfam" id="PF04525">
    <property type="entry name" value="LOR"/>
    <property type="match status" value="1"/>
</dbReference>
<dbReference type="InterPro" id="IPR038595">
    <property type="entry name" value="LOR_sf"/>
</dbReference>
<name>A0A9P4P114_9PEZI</name>
<sequence length="173" mass="19186">LKEKAFSFSGDDFTIRTANGVDICRCKGTFLSISDRKTFTDMKGREHFTLKNKLLSFHKSFKGIGPDGFELFEVKGHFAFLSHKSSVHFTNAADGREIELEVRGDWLDRSATITCGGQPIASIARSFFTVREIFAGKQTYFVQVAPGVDLALVAAICVCLDESENEKKSGILF</sequence>
<evidence type="ECO:0000313" key="3">
    <source>
        <dbReference type="Proteomes" id="UP000800235"/>
    </source>
</evidence>
<dbReference type="Gene3D" id="2.40.160.200">
    <property type="entry name" value="LURP1-related"/>
    <property type="match status" value="1"/>
</dbReference>
<reference evidence="2" key="1">
    <citation type="journal article" date="2020" name="Stud. Mycol.">
        <title>101 Dothideomycetes genomes: a test case for predicting lifestyles and emergence of pathogens.</title>
        <authorList>
            <person name="Haridas S."/>
            <person name="Albert R."/>
            <person name="Binder M."/>
            <person name="Bloem J."/>
            <person name="Labutti K."/>
            <person name="Salamov A."/>
            <person name="Andreopoulos B."/>
            <person name="Baker S."/>
            <person name="Barry K."/>
            <person name="Bills G."/>
            <person name="Bluhm B."/>
            <person name="Cannon C."/>
            <person name="Castanera R."/>
            <person name="Culley D."/>
            <person name="Daum C."/>
            <person name="Ezra D."/>
            <person name="Gonzalez J."/>
            <person name="Henrissat B."/>
            <person name="Kuo A."/>
            <person name="Liang C."/>
            <person name="Lipzen A."/>
            <person name="Lutzoni F."/>
            <person name="Magnuson J."/>
            <person name="Mondo S."/>
            <person name="Nolan M."/>
            <person name="Ohm R."/>
            <person name="Pangilinan J."/>
            <person name="Park H.-J."/>
            <person name="Ramirez L."/>
            <person name="Alfaro M."/>
            <person name="Sun H."/>
            <person name="Tritt A."/>
            <person name="Yoshinaga Y."/>
            <person name="Zwiers L.-H."/>
            <person name="Turgeon B."/>
            <person name="Goodwin S."/>
            <person name="Spatafora J."/>
            <person name="Crous P."/>
            <person name="Grigoriev I."/>
        </authorList>
    </citation>
    <scope>NUCLEOTIDE SEQUENCE</scope>
    <source>
        <strain evidence="2">CBS 130266</strain>
    </source>
</reference>
<proteinExistence type="inferred from homology"/>
<gene>
    <name evidence="2" type="ORF">EJ08DRAFT_581425</name>
</gene>
<dbReference type="PANTHER" id="PTHR31087:SF161">
    <property type="entry name" value="TUBBY C 2 FAMILY PROTEIN"/>
    <property type="match status" value="1"/>
</dbReference>
<accession>A0A9P4P114</accession>
<organism evidence="2 3">
    <name type="scientific">Tothia fuscella</name>
    <dbReference type="NCBI Taxonomy" id="1048955"/>
    <lineage>
        <taxon>Eukaryota</taxon>
        <taxon>Fungi</taxon>
        <taxon>Dikarya</taxon>
        <taxon>Ascomycota</taxon>
        <taxon>Pezizomycotina</taxon>
        <taxon>Dothideomycetes</taxon>
        <taxon>Pleosporomycetidae</taxon>
        <taxon>Venturiales</taxon>
        <taxon>Cylindrosympodiaceae</taxon>
        <taxon>Tothia</taxon>
    </lineage>
</organism>
<keyword evidence="3" id="KW-1185">Reference proteome</keyword>
<dbReference type="AlphaFoldDB" id="A0A9P4P114"/>
<evidence type="ECO:0000256" key="1">
    <source>
        <dbReference type="ARBA" id="ARBA00005437"/>
    </source>
</evidence>
<comment type="caution">
    <text evidence="2">The sequence shown here is derived from an EMBL/GenBank/DDBJ whole genome shotgun (WGS) entry which is preliminary data.</text>
</comment>